<gene>
    <name evidence="2" type="ORF">Slin15195_G004940</name>
</gene>
<evidence type="ECO:0000313" key="3">
    <source>
        <dbReference type="Proteomes" id="UP001056384"/>
    </source>
</evidence>
<feature type="region of interest" description="Disordered" evidence="1">
    <location>
        <begin position="1"/>
        <end position="38"/>
    </location>
</feature>
<name>A0A9Q9EDU4_9PEZI</name>
<organism evidence="2 3">
    <name type="scientific">Septoria linicola</name>
    <dbReference type="NCBI Taxonomy" id="215465"/>
    <lineage>
        <taxon>Eukaryota</taxon>
        <taxon>Fungi</taxon>
        <taxon>Dikarya</taxon>
        <taxon>Ascomycota</taxon>
        <taxon>Pezizomycotina</taxon>
        <taxon>Dothideomycetes</taxon>
        <taxon>Dothideomycetidae</taxon>
        <taxon>Mycosphaerellales</taxon>
        <taxon>Mycosphaerellaceae</taxon>
        <taxon>Septoria</taxon>
    </lineage>
</organism>
<dbReference type="Proteomes" id="UP001056384">
    <property type="component" value="Chromosome 1"/>
</dbReference>
<evidence type="ECO:0000313" key="2">
    <source>
        <dbReference type="EMBL" id="USW47175.1"/>
    </source>
</evidence>
<dbReference type="AlphaFoldDB" id="A0A9Q9EDU4"/>
<sequence length="269" mass="31411">MKKDWHVQGHTRQRNDAKIIREPHHEASSQRDRASIPTPPMAYRADAELSPEALRIREFLRNVLSIDYGISADGRDSYPHDEYFHYAAVLYDRYNQSRVRRRDYGTLASRSLDLSATSAHLMLNRHVYGPALQLDIKKEAIEVMLMRYLHFADPIRRTYISSIPGPRTEEGTEALIEKVTSDRTIIKALFSDQFILQSFERAITRVALDHFPADHPLRCERAVMVKDVEKAKQESMEIQAVSEKARHDAHIDLPEYVRWLNWLSRLIYR</sequence>
<reference evidence="2" key="1">
    <citation type="submission" date="2022-06" db="EMBL/GenBank/DDBJ databases">
        <title>Complete genome sequences of two strains of the flax pathogen Septoria linicola.</title>
        <authorList>
            <person name="Lapalu N."/>
            <person name="Simon A."/>
            <person name="Demenou B."/>
            <person name="Paumier D."/>
            <person name="Guillot M.-P."/>
            <person name="Gout L."/>
            <person name="Valade R."/>
        </authorList>
    </citation>
    <scope>NUCLEOTIDE SEQUENCE</scope>
    <source>
        <strain evidence="2">SE15195</strain>
    </source>
</reference>
<protein>
    <submittedName>
        <fullName evidence="2">Uncharacterized protein</fullName>
    </submittedName>
</protein>
<accession>A0A9Q9EDU4</accession>
<proteinExistence type="predicted"/>
<feature type="compositionally biased region" description="Basic and acidic residues" evidence="1">
    <location>
        <begin position="1"/>
        <end position="34"/>
    </location>
</feature>
<dbReference type="EMBL" id="CP099418">
    <property type="protein sequence ID" value="USW47175.1"/>
    <property type="molecule type" value="Genomic_DNA"/>
</dbReference>
<evidence type="ECO:0000256" key="1">
    <source>
        <dbReference type="SAM" id="MobiDB-lite"/>
    </source>
</evidence>
<keyword evidence="3" id="KW-1185">Reference proteome</keyword>